<organism evidence="1 2">
    <name type="scientific">Tipula oleracea nudivirus</name>
    <dbReference type="NCBI Taxonomy" id="1546257"/>
    <lineage>
        <taxon>Viruses</taxon>
        <taxon>Viruses incertae sedis</taxon>
        <taxon>Naldaviricetes</taxon>
        <taxon>Lefavirales</taxon>
        <taxon>Nudiviridae</taxon>
        <taxon>Deltanudivirus</taxon>
        <taxon>Deltanudivirus tipoleraceae</taxon>
    </lineage>
</organism>
<sequence>MIIPTKTLNRIKNIKNFEEFNREFKNNSIQHQKKIIEINGNKYYNNWYSNVDDECKFKVQFTKDEVKSDDDLYNLTLKNSAKFLPNLHFINIKNPRLFKIE</sequence>
<evidence type="ECO:0000313" key="1">
    <source>
        <dbReference type="EMBL" id="AJD20100.1"/>
    </source>
</evidence>
<dbReference type="Proteomes" id="UP000201058">
    <property type="component" value="Segment"/>
</dbReference>
<name>A0A0B4VFD1_9VIRU</name>
<protein>
    <submittedName>
        <fullName evidence="1">Uncharacterized protein</fullName>
    </submittedName>
</protein>
<evidence type="ECO:0000313" key="2">
    <source>
        <dbReference type="Proteomes" id="UP000201058"/>
    </source>
</evidence>
<proteinExistence type="predicted"/>
<reference evidence="1 2" key="1">
    <citation type="journal article" date="2015" name="J. Virol.">
        <title>The genome of the nucleopolyhedrosis-causing virus from Tipula oleracea sheds new light on the Nudiviridae family.</title>
        <authorList>
            <person name="Bezier A."/>
            <person name="Theze J."/>
            <person name="Gavory F."/>
            <person name="Gaillard J."/>
            <person name="Poulain J."/>
            <person name="Drezen J.M."/>
            <person name="Herniou E.A."/>
        </authorList>
    </citation>
    <scope>NUCLEOTIDE SEQUENCE [LARGE SCALE GENOMIC DNA]</scope>
    <source>
        <strain evidence="1">35</strain>
    </source>
</reference>
<accession>A0A0B4VFD1</accession>
<dbReference type="EMBL" id="KM610234">
    <property type="protein sequence ID" value="AJD20100.1"/>
    <property type="molecule type" value="Genomic_DNA"/>
</dbReference>
<gene>
    <name evidence="1" type="ORF">TONV_040</name>
</gene>
<dbReference type="GeneID" id="22921754"/>
<keyword evidence="2" id="KW-1185">Reference proteome</keyword>
<dbReference type="KEGG" id="vg:22921754"/>
<dbReference type="RefSeq" id="YP_009116687.1">
    <property type="nucleotide sequence ID" value="NC_026242.1"/>
</dbReference>